<dbReference type="OrthoDB" id="5664384at2"/>
<sequence length="370" mass="40613">MLNTWGSYYGDPDIKLHADIPEIESFIDPNGNEQFYISTDGGTYHSSDALNSVWNISLDGLRVSQYYSNYSNPTNPEKIYLGSQDQGFQESLPGTSAIVEFDQTISGDYGHICSGDSGISLWTVYPSFAMRIEASSMALKFYDFVGSNYLWMQPIIADWDNADKIYAGGGGVNGGAHIIEISYNGSSLSGLEQSFDFAEGNANEKIASLAISAINTQYRYVCTTDGDFFYSTDGGLNYAKNINFAAPDNHYFYGNEIVTSNVDQAKVFVAGSGYSNPGVYVSSDNGQNFLAIDNNLPQTLVYAMAITPNDELLFAATEAGPFVYVDSLNSWFDLSGVSAPDQKYWSVEYIPLINTARFGTHGRGVWDFYS</sequence>
<evidence type="ECO:0000313" key="2">
    <source>
        <dbReference type="Proteomes" id="UP000236724"/>
    </source>
</evidence>
<evidence type="ECO:0000313" key="1">
    <source>
        <dbReference type="EMBL" id="SEH05367.1"/>
    </source>
</evidence>
<dbReference type="AlphaFoldDB" id="A0A1H6F5B9"/>
<dbReference type="SUPFAM" id="SSF110296">
    <property type="entry name" value="Oligoxyloglucan reducing end-specific cellobiohydrolase"/>
    <property type="match status" value="1"/>
</dbReference>
<proteinExistence type="predicted"/>
<dbReference type="EMBL" id="FMSV02000216">
    <property type="protein sequence ID" value="SEH05367.1"/>
    <property type="molecule type" value="Genomic_DNA"/>
</dbReference>
<reference evidence="1 2" key="1">
    <citation type="submission" date="2016-10" db="EMBL/GenBank/DDBJ databases">
        <authorList>
            <person name="de Groot N.N."/>
        </authorList>
    </citation>
    <scope>NUCLEOTIDE SEQUENCE [LARGE SCALE GENOMIC DNA]</scope>
    <source>
        <strain evidence="1">MBHS1</strain>
    </source>
</reference>
<name>A0A1H6F5B9_9GAMM</name>
<protein>
    <submittedName>
        <fullName evidence="1">Uncharacterized protein</fullName>
    </submittedName>
</protein>
<keyword evidence="2" id="KW-1185">Reference proteome</keyword>
<dbReference type="Gene3D" id="2.130.10.10">
    <property type="entry name" value="YVTN repeat-like/Quinoprotein amine dehydrogenase"/>
    <property type="match status" value="1"/>
</dbReference>
<dbReference type="Proteomes" id="UP000236724">
    <property type="component" value="Unassembled WGS sequence"/>
</dbReference>
<organism evidence="1 2">
    <name type="scientific">Candidatus Venteria ishoeyi</name>
    <dbReference type="NCBI Taxonomy" id="1899563"/>
    <lineage>
        <taxon>Bacteria</taxon>
        <taxon>Pseudomonadati</taxon>
        <taxon>Pseudomonadota</taxon>
        <taxon>Gammaproteobacteria</taxon>
        <taxon>Thiotrichales</taxon>
        <taxon>Thiotrichaceae</taxon>
        <taxon>Venteria</taxon>
    </lineage>
</organism>
<gene>
    <name evidence="1" type="ORF">MBHS_01220</name>
</gene>
<accession>A0A1H6F5B9</accession>
<dbReference type="InterPro" id="IPR015943">
    <property type="entry name" value="WD40/YVTN_repeat-like_dom_sf"/>
</dbReference>